<feature type="domain" description="AB hydrolase-1" evidence="12">
    <location>
        <begin position="58"/>
        <end position="301"/>
    </location>
</feature>
<dbReference type="InterPro" id="IPR029058">
    <property type="entry name" value="AB_hydrolase_fold"/>
</dbReference>
<evidence type="ECO:0000256" key="4">
    <source>
        <dbReference type="ARBA" id="ARBA00042703"/>
    </source>
</evidence>
<comment type="caution">
    <text evidence="13">The sequence shown here is derived from an EMBL/GenBank/DDBJ whole genome shotgun (WGS) entry which is preliminary data.</text>
</comment>
<evidence type="ECO:0000259" key="12">
    <source>
        <dbReference type="Pfam" id="PF12697"/>
    </source>
</evidence>
<comment type="catalytic activity">
    <reaction evidence="8">
        <text>1-octadecanoyl-2-(4Z,7Z,10Z,13Z,16Z,19Z-docosahexaenoyl)-sn-glycerol + H2O = 2-(4Z,7Z,10Z,13Z,16Z,19Z-docosahexaenoyl)-glycerol + octadecanoate + H(+)</text>
        <dbReference type="Rhea" id="RHEA:77107"/>
        <dbReference type="ChEBI" id="CHEBI:15377"/>
        <dbReference type="ChEBI" id="CHEBI:15378"/>
        <dbReference type="ChEBI" id="CHEBI:25629"/>
        <dbReference type="ChEBI" id="CHEBI:77129"/>
        <dbReference type="ChEBI" id="CHEBI:186738"/>
    </reaction>
</comment>
<proteinExistence type="inferred from homology"/>
<evidence type="ECO:0000256" key="11">
    <source>
        <dbReference type="ARBA" id="ARBA00048919"/>
    </source>
</evidence>
<dbReference type="AlphaFoldDB" id="A0A834M762"/>
<organism evidence="13 14">
    <name type="scientific">Rhynchophorus ferrugineus</name>
    <name type="common">Red palm weevil</name>
    <name type="synonym">Curculio ferrugineus</name>
    <dbReference type="NCBI Taxonomy" id="354439"/>
    <lineage>
        <taxon>Eukaryota</taxon>
        <taxon>Metazoa</taxon>
        <taxon>Ecdysozoa</taxon>
        <taxon>Arthropoda</taxon>
        <taxon>Hexapoda</taxon>
        <taxon>Insecta</taxon>
        <taxon>Pterygota</taxon>
        <taxon>Neoptera</taxon>
        <taxon>Endopterygota</taxon>
        <taxon>Coleoptera</taxon>
        <taxon>Polyphaga</taxon>
        <taxon>Cucujiformia</taxon>
        <taxon>Curculionidae</taxon>
        <taxon>Dryophthorinae</taxon>
        <taxon>Rhynchophorus</taxon>
    </lineage>
</organism>
<reference evidence="13" key="1">
    <citation type="submission" date="2020-08" db="EMBL/GenBank/DDBJ databases">
        <title>Genome sequencing and assembly of the red palm weevil Rhynchophorus ferrugineus.</title>
        <authorList>
            <person name="Dias G.B."/>
            <person name="Bergman C.M."/>
            <person name="Manee M."/>
        </authorList>
    </citation>
    <scope>NUCLEOTIDE SEQUENCE</scope>
    <source>
        <strain evidence="13">AA-2017</strain>
        <tissue evidence="13">Whole larva</tissue>
    </source>
</reference>
<dbReference type="EMBL" id="JAACXV010014418">
    <property type="protein sequence ID" value="KAF7267464.1"/>
    <property type="molecule type" value="Genomic_DNA"/>
</dbReference>
<evidence type="ECO:0000256" key="2">
    <source>
        <dbReference type="ARBA" id="ARBA00022801"/>
    </source>
</evidence>
<dbReference type="SUPFAM" id="SSF53474">
    <property type="entry name" value="alpha/beta-Hydrolases"/>
    <property type="match status" value="1"/>
</dbReference>
<comment type="catalytic activity">
    <reaction evidence="9">
        <text>1,2-didecanoylglycerol + H2O = decanoylglycerol + decanoate + H(+)</text>
        <dbReference type="Rhea" id="RHEA:48596"/>
        <dbReference type="ChEBI" id="CHEBI:11152"/>
        <dbReference type="ChEBI" id="CHEBI:15377"/>
        <dbReference type="ChEBI" id="CHEBI:15378"/>
        <dbReference type="ChEBI" id="CHEBI:27689"/>
        <dbReference type="ChEBI" id="CHEBI:90605"/>
    </reaction>
</comment>
<evidence type="ECO:0000256" key="10">
    <source>
        <dbReference type="ARBA" id="ARBA00048513"/>
    </source>
</evidence>
<dbReference type="GO" id="GO:0052689">
    <property type="term" value="F:carboxylic ester hydrolase activity"/>
    <property type="evidence" value="ECO:0007669"/>
    <property type="project" value="TreeGrafter"/>
</dbReference>
<evidence type="ECO:0000256" key="9">
    <source>
        <dbReference type="ARBA" id="ARBA00048504"/>
    </source>
</evidence>
<evidence type="ECO:0000256" key="1">
    <source>
        <dbReference type="ARBA" id="ARBA00008645"/>
    </source>
</evidence>
<dbReference type="PRINTS" id="PR00412">
    <property type="entry name" value="EPOXHYDRLASE"/>
</dbReference>
<evidence type="ECO:0000313" key="13">
    <source>
        <dbReference type="EMBL" id="KAF7267464.1"/>
    </source>
</evidence>
<sequence>MFLTKNSRVFVPRSIHDRYKSTLTKSSKIKPVINLAYVSYQTTESENETSKDSQHTPLIMIHGIFGSKGNYHSLCKRFHESTRPKKLVFAVDLRNHGDSTHLPRNSYDDLVLDIVNFIYTMRLEKVAVIGHDMGGRVGMLVALKYPDLVDKLIVTDVSPISTSNNFKAIPDVLRALKHLYLPKNLPPIQAKALVTNHLVRVMKEKGLMTFVLTNLVQSTDGSYTWRFNLRALLENFDGLASFPHLHNVNFQKPVLFIGGGKSDYIQKSDYPKILKLFPKAQLKYIEGAGHWVHSEKPNEFLKLTLDFLNRASSA</sequence>
<evidence type="ECO:0000256" key="5">
    <source>
        <dbReference type="ARBA" id="ARBA00043667"/>
    </source>
</evidence>
<comment type="catalytic activity">
    <reaction evidence="10">
        <text>1-octadecanoyl-2-(9Z-octadecenoyl)-sn-glycerol + H2O = 2-(9Z-octadecenoyl)-glycerol + octadecanoate + H(+)</text>
        <dbReference type="Rhea" id="RHEA:77103"/>
        <dbReference type="ChEBI" id="CHEBI:15377"/>
        <dbReference type="ChEBI" id="CHEBI:15378"/>
        <dbReference type="ChEBI" id="CHEBI:25629"/>
        <dbReference type="ChEBI" id="CHEBI:73990"/>
        <dbReference type="ChEBI" id="CHEBI:75468"/>
    </reaction>
</comment>
<protein>
    <recommendedName>
        <fullName evidence="7">sn-1-specific diacylglycerol lipase ABHD11</fullName>
        <ecNumber evidence="3">3.1.1.116</ecNumber>
    </recommendedName>
    <alternativeName>
        <fullName evidence="4">Alpha/beta hydrolase domain-containing protein 11</fullName>
    </alternativeName>
</protein>
<evidence type="ECO:0000313" key="14">
    <source>
        <dbReference type="Proteomes" id="UP000625711"/>
    </source>
</evidence>
<gene>
    <name evidence="13" type="ORF">GWI33_019299</name>
</gene>
<name>A0A834M762_RHYFE</name>
<dbReference type="InterPro" id="IPR000073">
    <property type="entry name" value="AB_hydrolase_1"/>
</dbReference>
<dbReference type="InterPro" id="IPR000639">
    <property type="entry name" value="Epox_hydrolase-like"/>
</dbReference>
<comment type="catalytic activity">
    <reaction evidence="6">
        <text>a 1,3-diacyl-sn-glycerol + H2O = a 1-acyl-sn-glycerol + a fatty acid + H(+)</text>
        <dbReference type="Rhea" id="RHEA:38503"/>
        <dbReference type="ChEBI" id="CHEBI:15377"/>
        <dbReference type="ChEBI" id="CHEBI:15378"/>
        <dbReference type="ChEBI" id="CHEBI:28868"/>
        <dbReference type="ChEBI" id="CHEBI:64683"/>
        <dbReference type="ChEBI" id="CHEBI:77272"/>
    </reaction>
</comment>
<comment type="catalytic activity">
    <reaction evidence="5">
        <text>a 1,2-diacyl-sn-glycerol + H2O = a 2-acylglycerol + a fatty acid + H(+)</text>
        <dbReference type="Rhea" id="RHEA:33275"/>
        <dbReference type="ChEBI" id="CHEBI:15377"/>
        <dbReference type="ChEBI" id="CHEBI:15378"/>
        <dbReference type="ChEBI" id="CHEBI:17389"/>
        <dbReference type="ChEBI" id="CHEBI:17815"/>
        <dbReference type="ChEBI" id="CHEBI:28868"/>
        <dbReference type="EC" id="3.1.1.116"/>
    </reaction>
</comment>
<comment type="similarity">
    <text evidence="1">Belongs to the AB hydrolase superfamily.</text>
</comment>
<comment type="catalytic activity">
    <reaction evidence="11">
        <text>1-octadecanoyl-2-(5Z,8Z,11Z,14Z-eicosatetraenoyl)-sn-glycerol + H2O = 2-(5Z,8Z,11Z,14Z-eicosatetraenoyl)-glycerol + octadecanoate + H(+)</text>
        <dbReference type="Rhea" id="RHEA:38507"/>
        <dbReference type="ChEBI" id="CHEBI:15377"/>
        <dbReference type="ChEBI" id="CHEBI:15378"/>
        <dbReference type="ChEBI" id="CHEBI:25629"/>
        <dbReference type="ChEBI" id="CHEBI:52392"/>
        <dbReference type="ChEBI" id="CHEBI:75728"/>
    </reaction>
</comment>
<dbReference type="PANTHER" id="PTHR46118">
    <property type="entry name" value="PROTEIN ABHD11"/>
    <property type="match status" value="1"/>
</dbReference>
<dbReference type="PANTHER" id="PTHR46118:SF4">
    <property type="entry name" value="PROTEIN ABHD11"/>
    <property type="match status" value="1"/>
</dbReference>
<evidence type="ECO:0000256" key="3">
    <source>
        <dbReference type="ARBA" id="ARBA00026104"/>
    </source>
</evidence>
<evidence type="ECO:0000256" key="6">
    <source>
        <dbReference type="ARBA" id="ARBA00043742"/>
    </source>
</evidence>
<accession>A0A834M762</accession>
<dbReference type="EC" id="3.1.1.116" evidence="3"/>
<dbReference type="Gene3D" id="3.40.50.1820">
    <property type="entry name" value="alpha/beta hydrolase"/>
    <property type="match status" value="1"/>
</dbReference>
<dbReference type="Proteomes" id="UP000625711">
    <property type="component" value="Unassembled WGS sequence"/>
</dbReference>
<evidence type="ECO:0000256" key="8">
    <source>
        <dbReference type="ARBA" id="ARBA00048283"/>
    </source>
</evidence>
<evidence type="ECO:0000256" key="7">
    <source>
        <dbReference type="ARBA" id="ARBA00044064"/>
    </source>
</evidence>
<dbReference type="GO" id="GO:0005739">
    <property type="term" value="C:mitochondrion"/>
    <property type="evidence" value="ECO:0007669"/>
    <property type="project" value="TreeGrafter"/>
</dbReference>
<dbReference type="OrthoDB" id="8119704at2759"/>
<keyword evidence="14" id="KW-1185">Reference proteome</keyword>
<dbReference type="Pfam" id="PF12697">
    <property type="entry name" value="Abhydrolase_6"/>
    <property type="match status" value="1"/>
</dbReference>
<keyword evidence="2" id="KW-0378">Hydrolase</keyword>